<proteinExistence type="predicted"/>
<dbReference type="Proteomes" id="UP000030816">
    <property type="component" value="Unassembled WGS sequence"/>
</dbReference>
<name>A0A0B2WME2_METAS</name>
<evidence type="ECO:0000313" key="2">
    <source>
        <dbReference type="Proteomes" id="UP000030816"/>
    </source>
</evidence>
<dbReference type="AlphaFoldDB" id="A0A0B2WME2"/>
<dbReference type="OrthoDB" id="4419531at2759"/>
<dbReference type="GeneID" id="63741708"/>
<gene>
    <name evidence="1" type="ORF">MAM_07253</name>
</gene>
<dbReference type="EMBL" id="AZHE01000029">
    <property type="protein sequence ID" value="KHN94834.1"/>
    <property type="molecule type" value="Genomic_DNA"/>
</dbReference>
<dbReference type="HOGENOM" id="CLU_153341_0_0_1"/>
<organism evidence="1 2">
    <name type="scientific">Metarhizium album (strain ARSEF 1941)</name>
    <dbReference type="NCBI Taxonomy" id="1081103"/>
    <lineage>
        <taxon>Eukaryota</taxon>
        <taxon>Fungi</taxon>
        <taxon>Dikarya</taxon>
        <taxon>Ascomycota</taxon>
        <taxon>Pezizomycotina</taxon>
        <taxon>Sordariomycetes</taxon>
        <taxon>Hypocreomycetidae</taxon>
        <taxon>Hypocreales</taxon>
        <taxon>Clavicipitaceae</taxon>
        <taxon>Metarhizium</taxon>
    </lineage>
</organism>
<keyword evidence="2" id="KW-1185">Reference proteome</keyword>
<comment type="caution">
    <text evidence="1">The sequence shown here is derived from an EMBL/GenBank/DDBJ whole genome shotgun (WGS) entry which is preliminary data.</text>
</comment>
<protein>
    <submittedName>
        <fullName evidence="1">Uncharacterized protein</fullName>
    </submittedName>
</protein>
<reference evidence="1 2" key="1">
    <citation type="journal article" date="2014" name="Proc. Natl. Acad. Sci. U.S.A.">
        <title>Trajectory and genomic determinants of fungal-pathogen speciation and host adaptation.</title>
        <authorList>
            <person name="Hu X."/>
            <person name="Xiao G."/>
            <person name="Zheng P."/>
            <person name="Shang Y."/>
            <person name="Su Y."/>
            <person name="Zhang X."/>
            <person name="Liu X."/>
            <person name="Zhan S."/>
            <person name="St Leger R.J."/>
            <person name="Wang C."/>
        </authorList>
    </citation>
    <scope>NUCLEOTIDE SEQUENCE [LARGE SCALE GENOMIC DNA]</scope>
    <source>
        <strain evidence="1 2">ARSEF 1941</strain>
    </source>
</reference>
<evidence type="ECO:0000313" key="1">
    <source>
        <dbReference type="EMBL" id="KHN94834.1"/>
    </source>
</evidence>
<sequence>MSAEADRCAGRLFDNQHGVIGEVEGGSGQIQRYADGKPTRFNFKKSFSRAPNLQITPILTDRQGAFHSFYLYLLHPSGGPPVDKDGFYLGIFSDTGNKVDFQYFANSIFEA</sequence>
<dbReference type="RefSeq" id="XP_040675900.1">
    <property type="nucleotide sequence ID" value="XM_040826051.1"/>
</dbReference>
<accession>A0A0B2WME2</accession>